<dbReference type="SMART" id="SM00360">
    <property type="entry name" value="RRM"/>
    <property type="match status" value="1"/>
</dbReference>
<proteinExistence type="predicted"/>
<evidence type="ECO:0000313" key="4">
    <source>
        <dbReference type="EMBL" id="KAF3326137.1"/>
    </source>
</evidence>
<evidence type="ECO:0000259" key="3">
    <source>
        <dbReference type="PROSITE" id="PS50102"/>
    </source>
</evidence>
<feature type="region of interest" description="Disordered" evidence="2">
    <location>
        <begin position="1"/>
        <end position="27"/>
    </location>
</feature>
<dbReference type="EMBL" id="SWLB01000019">
    <property type="protein sequence ID" value="KAF3326137.1"/>
    <property type="molecule type" value="Genomic_DNA"/>
</dbReference>
<accession>A0A833QQJ4</accession>
<dbReference type="Pfam" id="PF00076">
    <property type="entry name" value="RRM_1"/>
    <property type="match status" value="1"/>
</dbReference>
<sequence>MGNPSGKNNWDRYRYGGGEKQGDTHQPAAALPNSLFIRNIALETSADIIRSEFELFGPIRDVYLPKDFSTGMPKGYGFIKFQNGEDAKMAKEHLNHRVINGQEISIEYSSDSNRKKPRQMALINSGTRKRERSRWTGARSSAGWKYACPPLANQSAPAIQTKRDPELAN</sequence>
<name>A0A833QQJ4_9POAL</name>
<feature type="domain" description="RRM" evidence="3">
    <location>
        <begin position="33"/>
        <end position="111"/>
    </location>
</feature>
<gene>
    <name evidence="4" type="ORF">FCM35_KLT09217</name>
</gene>
<feature type="region of interest" description="Disordered" evidence="2">
    <location>
        <begin position="125"/>
        <end position="169"/>
    </location>
</feature>
<dbReference type="GO" id="GO:0003723">
    <property type="term" value="F:RNA binding"/>
    <property type="evidence" value="ECO:0007669"/>
    <property type="project" value="UniProtKB-UniRule"/>
</dbReference>
<evidence type="ECO:0000256" key="2">
    <source>
        <dbReference type="SAM" id="MobiDB-lite"/>
    </source>
</evidence>
<dbReference type="InterPro" id="IPR050441">
    <property type="entry name" value="RBM"/>
</dbReference>
<dbReference type="AlphaFoldDB" id="A0A833QQJ4"/>
<comment type="caution">
    <text evidence="4">The sequence shown here is derived from an EMBL/GenBank/DDBJ whole genome shotgun (WGS) entry which is preliminary data.</text>
</comment>
<protein>
    <submittedName>
        <fullName evidence="4">Serine/arginine-rich SC35-like splicing factor SCL28</fullName>
    </submittedName>
</protein>
<dbReference type="InterPro" id="IPR012677">
    <property type="entry name" value="Nucleotide-bd_a/b_plait_sf"/>
</dbReference>
<keyword evidence="1" id="KW-0694">RNA-binding</keyword>
<dbReference type="InterPro" id="IPR000504">
    <property type="entry name" value="RRM_dom"/>
</dbReference>
<dbReference type="PANTHER" id="PTHR48034">
    <property type="entry name" value="TRANSFORMER-2 SEX-DETERMINING PROTEIN-RELATED"/>
    <property type="match status" value="1"/>
</dbReference>
<dbReference type="Proteomes" id="UP000623129">
    <property type="component" value="Unassembled WGS sequence"/>
</dbReference>
<dbReference type="InterPro" id="IPR035979">
    <property type="entry name" value="RBD_domain_sf"/>
</dbReference>
<organism evidence="4 5">
    <name type="scientific">Carex littledalei</name>
    <dbReference type="NCBI Taxonomy" id="544730"/>
    <lineage>
        <taxon>Eukaryota</taxon>
        <taxon>Viridiplantae</taxon>
        <taxon>Streptophyta</taxon>
        <taxon>Embryophyta</taxon>
        <taxon>Tracheophyta</taxon>
        <taxon>Spermatophyta</taxon>
        <taxon>Magnoliopsida</taxon>
        <taxon>Liliopsida</taxon>
        <taxon>Poales</taxon>
        <taxon>Cyperaceae</taxon>
        <taxon>Cyperoideae</taxon>
        <taxon>Cariceae</taxon>
        <taxon>Carex</taxon>
        <taxon>Carex subgen. Euthyceras</taxon>
    </lineage>
</organism>
<keyword evidence="5" id="KW-1185">Reference proteome</keyword>
<evidence type="ECO:0000256" key="1">
    <source>
        <dbReference type="PROSITE-ProRule" id="PRU00176"/>
    </source>
</evidence>
<dbReference type="SUPFAM" id="SSF54928">
    <property type="entry name" value="RNA-binding domain, RBD"/>
    <property type="match status" value="1"/>
</dbReference>
<dbReference type="PROSITE" id="PS50102">
    <property type="entry name" value="RRM"/>
    <property type="match status" value="1"/>
</dbReference>
<evidence type="ECO:0000313" key="5">
    <source>
        <dbReference type="Proteomes" id="UP000623129"/>
    </source>
</evidence>
<dbReference type="Gene3D" id="3.30.70.330">
    <property type="match status" value="1"/>
</dbReference>
<dbReference type="OrthoDB" id="439808at2759"/>
<reference evidence="4" key="1">
    <citation type="submission" date="2020-01" db="EMBL/GenBank/DDBJ databases">
        <title>Genome sequence of Kobresia littledalei, the first chromosome-level genome in the family Cyperaceae.</title>
        <authorList>
            <person name="Qu G."/>
        </authorList>
    </citation>
    <scope>NUCLEOTIDE SEQUENCE</scope>
    <source>
        <strain evidence="4">C.B.Clarke</strain>
        <tissue evidence="4">Leaf</tissue>
    </source>
</reference>